<feature type="active site" description="For GATase activity" evidence="8">
    <location>
        <position position="2"/>
    </location>
</feature>
<comment type="catalytic activity">
    <reaction evidence="7">
        <text>L-aspartate + L-glutamine + ATP + H2O = L-asparagine + L-glutamate + AMP + diphosphate + H(+)</text>
        <dbReference type="Rhea" id="RHEA:12228"/>
        <dbReference type="ChEBI" id="CHEBI:15377"/>
        <dbReference type="ChEBI" id="CHEBI:15378"/>
        <dbReference type="ChEBI" id="CHEBI:29985"/>
        <dbReference type="ChEBI" id="CHEBI:29991"/>
        <dbReference type="ChEBI" id="CHEBI:30616"/>
        <dbReference type="ChEBI" id="CHEBI:33019"/>
        <dbReference type="ChEBI" id="CHEBI:58048"/>
        <dbReference type="ChEBI" id="CHEBI:58359"/>
        <dbReference type="ChEBI" id="CHEBI:456215"/>
        <dbReference type="EC" id="6.3.5.4"/>
    </reaction>
</comment>
<evidence type="ECO:0000256" key="6">
    <source>
        <dbReference type="ARBA" id="ARBA00022962"/>
    </source>
</evidence>
<keyword evidence="11" id="KW-0436">Ligase</keyword>
<accession>A0A975NGU0</accession>
<dbReference type="AlphaFoldDB" id="A0A975NGU0"/>
<evidence type="ECO:0000256" key="4">
    <source>
        <dbReference type="ARBA" id="ARBA00022741"/>
    </source>
</evidence>
<dbReference type="InterPro" id="IPR051786">
    <property type="entry name" value="ASN_synthetase/amidase"/>
</dbReference>
<dbReference type="InterPro" id="IPR001962">
    <property type="entry name" value="Asn_synthase"/>
</dbReference>
<dbReference type="CDD" id="cd00712">
    <property type="entry name" value="AsnB"/>
    <property type="match status" value="1"/>
</dbReference>
<protein>
    <recommendedName>
        <fullName evidence="3">asparagine synthase (glutamine-hydrolyzing)</fullName>
        <ecNumber evidence="3">6.3.5.4</ecNumber>
    </recommendedName>
</protein>
<dbReference type="PANTHER" id="PTHR43284:SF1">
    <property type="entry name" value="ASPARAGINE SYNTHETASE"/>
    <property type="match status" value="1"/>
</dbReference>
<keyword evidence="5 9" id="KW-0067">ATP-binding</keyword>
<dbReference type="EMBL" id="CP076134">
    <property type="protein sequence ID" value="QWG14868.1"/>
    <property type="molecule type" value="Genomic_DNA"/>
</dbReference>
<dbReference type="SUPFAM" id="SSF52402">
    <property type="entry name" value="Adenine nucleotide alpha hydrolases-like"/>
    <property type="match status" value="1"/>
</dbReference>
<dbReference type="Gene3D" id="3.60.20.10">
    <property type="entry name" value="Glutamine Phosphoribosylpyrophosphate, subunit 1, domain 1"/>
    <property type="match status" value="1"/>
</dbReference>
<dbReference type="Pfam" id="PF00733">
    <property type="entry name" value="Asn_synthase"/>
    <property type="match status" value="1"/>
</dbReference>
<comment type="similarity">
    <text evidence="2">Belongs to the asparagine synthetase family.</text>
</comment>
<dbReference type="SUPFAM" id="SSF56235">
    <property type="entry name" value="N-terminal nucleophile aminohydrolases (Ntn hydrolases)"/>
    <property type="match status" value="1"/>
</dbReference>
<keyword evidence="8" id="KW-0028">Amino-acid biosynthesis</keyword>
<dbReference type="CDD" id="cd01991">
    <property type="entry name" value="Asn_synthase_B_C"/>
    <property type="match status" value="1"/>
</dbReference>
<dbReference type="InterPro" id="IPR014729">
    <property type="entry name" value="Rossmann-like_a/b/a_fold"/>
</dbReference>
<evidence type="ECO:0000256" key="8">
    <source>
        <dbReference type="PIRSR" id="PIRSR001589-1"/>
    </source>
</evidence>
<dbReference type="Proteomes" id="UP000680839">
    <property type="component" value="Chromosome"/>
</dbReference>
<keyword evidence="6 8" id="KW-0315">Glutamine amidotransferase</keyword>
<evidence type="ECO:0000256" key="9">
    <source>
        <dbReference type="PIRSR" id="PIRSR001589-2"/>
    </source>
</evidence>
<dbReference type="InterPro" id="IPR006426">
    <property type="entry name" value="Asn_synth_AEB"/>
</dbReference>
<dbReference type="EC" id="6.3.5.4" evidence="3"/>
<comment type="pathway">
    <text evidence="1">Amino-acid biosynthesis; L-asparagine biosynthesis; L-asparagine from L-aspartate (L-Gln route): step 1/1.</text>
</comment>
<keyword evidence="4 9" id="KW-0547">Nucleotide-binding</keyword>
<dbReference type="GO" id="GO:0005829">
    <property type="term" value="C:cytosol"/>
    <property type="evidence" value="ECO:0007669"/>
    <property type="project" value="TreeGrafter"/>
</dbReference>
<feature type="domain" description="Glutamine amidotransferase type-2" evidence="10">
    <location>
        <begin position="2"/>
        <end position="213"/>
    </location>
</feature>
<evidence type="ECO:0000256" key="7">
    <source>
        <dbReference type="ARBA" id="ARBA00048741"/>
    </source>
</evidence>
<dbReference type="GO" id="GO:0005524">
    <property type="term" value="F:ATP binding"/>
    <property type="evidence" value="ECO:0007669"/>
    <property type="project" value="UniProtKB-KW"/>
</dbReference>
<sequence length="634" mass="70248">MCGICGYAGPGDGKQRVAAMLARLVHRGPDDEGVWHTTGLVLGHRRLSIVDLSKGGHQPMETPDGGCVAVVNGEIYNYPELRRTLESSGASFRSNSDSEIVLHAYLAYGVSSFRKLNGMFAYGLWDNVAQKLFLVRDRLGIKPVYYWHEPSTGTFCFASEIKAILAAAGRSQWQIDAEALGQYLTYQNMLGDHTLFAGIRMLPPGHFLEYDRGQVRIEAYWQPELGRSPAPADFSEAVTDFRYTLSRSVKRHLMSDVPVACYLSSGFDSSIVSAEAATQMSQPPIAFTGHFSDGSWYDESEGAAMVARHIGISVRKVGISAADFEQRLDDVVLALDEPRMGIGAFSQFMVARAAAAERKVILTGHGGDELFSGYPIFKLALLSKRVASYDVAIGRDIRSLRASELPHLVYFAMQQTGNRTDGGLLPVLFDEVEQARVLNPAVQNAIRSARSIAPLAAILTSAPTLYERILMTYLKIYLPGLLVVEDKISMAHALEARTPLLDNEMVNLSLSIPEDMKLSDGILKAIIKQAARGTLPPEMFKMPKRGFPTPLSAWLRGPLSDWLRSRLCAPQSRLSRIFAPDYPKEAVDVYLSSWRQYIRPLNEIATHRMWMLLCLESWLRQTEEIYGVSLSIDG</sequence>
<evidence type="ECO:0000313" key="12">
    <source>
        <dbReference type="Proteomes" id="UP000680839"/>
    </source>
</evidence>
<dbReference type="InterPro" id="IPR029055">
    <property type="entry name" value="Ntn_hydrolases_N"/>
</dbReference>
<dbReference type="PROSITE" id="PS51278">
    <property type="entry name" value="GATASE_TYPE_2"/>
    <property type="match status" value="1"/>
</dbReference>
<evidence type="ECO:0000256" key="1">
    <source>
        <dbReference type="ARBA" id="ARBA00005187"/>
    </source>
</evidence>
<dbReference type="GO" id="GO:0004066">
    <property type="term" value="F:asparagine synthase (glutamine-hydrolyzing) activity"/>
    <property type="evidence" value="ECO:0007669"/>
    <property type="project" value="UniProtKB-EC"/>
</dbReference>
<proteinExistence type="inferred from homology"/>
<dbReference type="Gene3D" id="3.40.50.620">
    <property type="entry name" value="HUPs"/>
    <property type="match status" value="1"/>
</dbReference>
<dbReference type="GO" id="GO:0006529">
    <property type="term" value="P:asparagine biosynthetic process"/>
    <property type="evidence" value="ECO:0007669"/>
    <property type="project" value="UniProtKB-KW"/>
</dbReference>
<gene>
    <name evidence="11" type="primary">asnB</name>
    <name evidence="11" type="ORF">KMZ29_09530</name>
</gene>
<evidence type="ECO:0000259" key="10">
    <source>
        <dbReference type="PROSITE" id="PS51278"/>
    </source>
</evidence>
<dbReference type="NCBIfam" id="TIGR01536">
    <property type="entry name" value="asn_synth_AEB"/>
    <property type="match status" value="1"/>
</dbReference>
<keyword evidence="8" id="KW-0061">Asparagine biosynthesis</keyword>
<evidence type="ECO:0000256" key="3">
    <source>
        <dbReference type="ARBA" id="ARBA00012737"/>
    </source>
</evidence>
<dbReference type="PANTHER" id="PTHR43284">
    <property type="entry name" value="ASPARAGINE SYNTHETASE (GLUTAMINE-HYDROLYZING)"/>
    <property type="match status" value="1"/>
</dbReference>
<evidence type="ECO:0000256" key="5">
    <source>
        <dbReference type="ARBA" id="ARBA00022840"/>
    </source>
</evidence>
<dbReference type="InterPro" id="IPR033738">
    <property type="entry name" value="AsnB_N"/>
</dbReference>
<dbReference type="PIRSF" id="PIRSF001589">
    <property type="entry name" value="Asn_synthetase_glu-h"/>
    <property type="match status" value="1"/>
</dbReference>
<evidence type="ECO:0000313" key="11">
    <source>
        <dbReference type="EMBL" id="QWG14868.1"/>
    </source>
</evidence>
<reference evidence="11" key="1">
    <citation type="submission" date="2021-06" db="EMBL/GenBank/DDBJ databases">
        <title>Bradyrhizobium sp. S2-20-1 Genome sequencing.</title>
        <authorList>
            <person name="Jin L."/>
        </authorList>
    </citation>
    <scope>NUCLEOTIDE SEQUENCE</scope>
    <source>
        <strain evidence="11">S2-20-1</strain>
    </source>
</reference>
<evidence type="ECO:0000256" key="2">
    <source>
        <dbReference type="ARBA" id="ARBA00005752"/>
    </source>
</evidence>
<feature type="binding site" evidence="9">
    <location>
        <position position="97"/>
    </location>
    <ligand>
        <name>L-glutamine</name>
        <dbReference type="ChEBI" id="CHEBI:58359"/>
    </ligand>
</feature>
<name>A0A975NGU0_9BRAD</name>
<organism evidence="11 12">
    <name type="scientific">Bradyrhizobium sediminis</name>
    <dbReference type="NCBI Taxonomy" id="2840469"/>
    <lineage>
        <taxon>Bacteria</taxon>
        <taxon>Pseudomonadati</taxon>
        <taxon>Pseudomonadota</taxon>
        <taxon>Alphaproteobacteria</taxon>
        <taxon>Hyphomicrobiales</taxon>
        <taxon>Nitrobacteraceae</taxon>
        <taxon>Bradyrhizobium</taxon>
    </lineage>
</organism>
<dbReference type="InterPro" id="IPR017932">
    <property type="entry name" value="GATase_2_dom"/>
</dbReference>
<dbReference type="Pfam" id="PF13537">
    <property type="entry name" value="GATase_7"/>
    <property type="match status" value="1"/>
</dbReference>